<keyword evidence="4" id="KW-1185">Reference proteome</keyword>
<evidence type="ECO:0000313" key="4">
    <source>
        <dbReference type="Proteomes" id="UP001238805"/>
    </source>
</evidence>
<keyword evidence="2" id="KW-0812">Transmembrane</keyword>
<keyword evidence="2" id="KW-1133">Transmembrane helix</keyword>
<feature type="transmembrane region" description="Helical" evidence="2">
    <location>
        <begin position="116"/>
        <end position="136"/>
    </location>
</feature>
<gene>
    <name evidence="3" type="ORF">QP029_03995</name>
</gene>
<feature type="region of interest" description="Disordered" evidence="1">
    <location>
        <begin position="85"/>
        <end position="109"/>
    </location>
</feature>
<reference evidence="3 4" key="1">
    <citation type="submission" date="2023-05" db="EMBL/GenBank/DDBJ databases">
        <title>Corynebacterium suedekumii sp. nov. and Corynebacterium breve sp. nov. isolated from raw cow's milk.</title>
        <authorList>
            <person name="Baer M.K."/>
            <person name="Mehl L."/>
            <person name="Hellmuth R."/>
            <person name="Marke G."/>
            <person name="Lipski A."/>
        </authorList>
    </citation>
    <scope>NUCLEOTIDE SEQUENCE [LARGE SCALE GENOMIC DNA]</scope>
    <source>
        <strain evidence="3 4">LM112</strain>
    </source>
</reference>
<sequence>MNPATLKMALNTAIAIRERVKDYREEKAREAYDLLSDAASNVDVDDLKKRSSALLDDSRKEAGNVTQAARARLEKALDEFDSRRGEVEKKTGKQLKKARRNLPANRRKAAKRRKGLGVAGVLALLASLAAAAYYWFVQRPKQQPGTTPPRVQDFTGSPDETVEKIESTLVYSTTTPTDGAAGPLAEDPAERDEELLGNLDEQLQKHRSAALDEAGVEEDEESLPRPRASTSSPTRTSPRSWLRTTTRRLEPHPAYRRRAAPDPTSGAAFAVPPLHSRKSAREERINPCRRAP</sequence>
<dbReference type="Proteomes" id="UP001238805">
    <property type="component" value="Chromosome"/>
</dbReference>
<evidence type="ECO:0000256" key="2">
    <source>
        <dbReference type="SAM" id="Phobius"/>
    </source>
</evidence>
<feature type="region of interest" description="Disordered" evidence="1">
    <location>
        <begin position="207"/>
        <end position="292"/>
    </location>
</feature>
<dbReference type="EMBL" id="CP126970">
    <property type="protein sequence ID" value="WIM70987.1"/>
    <property type="molecule type" value="Genomic_DNA"/>
</dbReference>
<feature type="compositionally biased region" description="Low complexity" evidence="1">
    <location>
        <begin position="225"/>
        <end position="244"/>
    </location>
</feature>
<evidence type="ECO:0000313" key="3">
    <source>
        <dbReference type="EMBL" id="WIM70987.1"/>
    </source>
</evidence>
<keyword evidence="2" id="KW-0472">Membrane</keyword>
<accession>A0ABY8VPH7</accession>
<proteinExistence type="predicted"/>
<name>A0ABY8VPH7_9CORY</name>
<protein>
    <submittedName>
        <fullName evidence="3">Uncharacterized protein</fullName>
    </submittedName>
</protein>
<organism evidence="3 4">
    <name type="scientific">Corynebacterium suedekumii</name>
    <dbReference type="NCBI Taxonomy" id="3049801"/>
    <lineage>
        <taxon>Bacteria</taxon>
        <taxon>Bacillati</taxon>
        <taxon>Actinomycetota</taxon>
        <taxon>Actinomycetes</taxon>
        <taxon>Mycobacteriales</taxon>
        <taxon>Corynebacteriaceae</taxon>
        <taxon>Corynebacterium</taxon>
    </lineage>
</organism>
<dbReference type="RefSeq" id="WP_284875566.1">
    <property type="nucleotide sequence ID" value="NZ_CP126970.1"/>
</dbReference>
<evidence type="ECO:0000256" key="1">
    <source>
        <dbReference type="SAM" id="MobiDB-lite"/>
    </source>
</evidence>
<feature type="compositionally biased region" description="Basic residues" evidence="1">
    <location>
        <begin position="92"/>
        <end position="109"/>
    </location>
</feature>
<feature type="region of interest" description="Disordered" evidence="1">
    <location>
        <begin position="141"/>
        <end position="162"/>
    </location>
</feature>